<dbReference type="InterPro" id="IPR007481">
    <property type="entry name" value="SspB"/>
</dbReference>
<accession>A0AB33Z377</accession>
<dbReference type="SUPFAM" id="SSF101738">
    <property type="entry name" value="SspB-like"/>
    <property type="match status" value="1"/>
</dbReference>
<gene>
    <name evidence="2" type="ORF">L196_03361</name>
</gene>
<dbReference type="Gene3D" id="2.30.30.220">
    <property type="entry name" value="SspB-like"/>
    <property type="match status" value="1"/>
</dbReference>
<dbReference type="PIRSF" id="PIRSF005276">
    <property type="entry name" value="SspB"/>
    <property type="match status" value="1"/>
</dbReference>
<dbReference type="GO" id="GO:0045732">
    <property type="term" value="P:positive regulation of protein catabolic process"/>
    <property type="evidence" value="ECO:0007669"/>
    <property type="project" value="TreeGrafter"/>
</dbReference>
<dbReference type="EMBL" id="ASHL01000002">
    <property type="protein sequence ID" value="EPD13539.1"/>
    <property type="molecule type" value="Genomic_DNA"/>
</dbReference>
<protein>
    <submittedName>
        <fullName evidence="2">ClpXP protease specificity-enhancing factor</fullName>
    </submittedName>
</protein>
<keyword evidence="2" id="KW-0645">Protease</keyword>
<dbReference type="GO" id="GO:0005840">
    <property type="term" value="C:ribosome"/>
    <property type="evidence" value="ECO:0007669"/>
    <property type="project" value="TreeGrafter"/>
</dbReference>
<dbReference type="PANTHER" id="PTHR37486">
    <property type="entry name" value="STRINGENT STARVATION PROTEIN B"/>
    <property type="match status" value="1"/>
</dbReference>
<sequence length="129" mass="14580">MTPLKPYLVRSLHEWILENGMTPYLLVDASYEGVIVPTAYVSDERIILNTNPSAVQNWFLDNEAISFSARFSGQSENLYIPINAVLATYAKENGKGMMFDERFEDDVPPDPDKSPAKKETKKPVLKIVK</sequence>
<evidence type="ECO:0000313" key="2">
    <source>
        <dbReference type="EMBL" id="EPD13539.1"/>
    </source>
</evidence>
<keyword evidence="2" id="KW-0378">Hydrolase</keyword>
<dbReference type="Pfam" id="PF04386">
    <property type="entry name" value="SspB"/>
    <property type="match status" value="1"/>
</dbReference>
<name>A0AB33Z377_9GAMM</name>
<proteinExistence type="predicted"/>
<dbReference type="InterPro" id="IPR036760">
    <property type="entry name" value="SspB-like_sf"/>
</dbReference>
<feature type="region of interest" description="Disordered" evidence="1">
    <location>
        <begin position="102"/>
        <end position="129"/>
    </location>
</feature>
<dbReference type="AlphaFoldDB" id="A0AB33Z377"/>
<dbReference type="NCBIfam" id="NF008769">
    <property type="entry name" value="PRK11798.2-5"/>
    <property type="match status" value="1"/>
</dbReference>
<dbReference type="PANTHER" id="PTHR37486:SF1">
    <property type="entry name" value="STRINGENT STARVATION PROTEIN B"/>
    <property type="match status" value="1"/>
</dbReference>
<evidence type="ECO:0000256" key="1">
    <source>
        <dbReference type="SAM" id="MobiDB-lite"/>
    </source>
</evidence>
<feature type="compositionally biased region" description="Basic and acidic residues" evidence="1">
    <location>
        <begin position="110"/>
        <end position="122"/>
    </location>
</feature>
<dbReference type="Proteomes" id="UP000015462">
    <property type="component" value="Unassembled WGS sequence"/>
</dbReference>
<evidence type="ECO:0000313" key="3">
    <source>
        <dbReference type="Proteomes" id="UP000015462"/>
    </source>
</evidence>
<dbReference type="RefSeq" id="WP_015006431.1">
    <property type="nucleotide sequence ID" value="NZ_JARGOU010000003.1"/>
</dbReference>
<dbReference type="GO" id="GO:0005829">
    <property type="term" value="C:cytosol"/>
    <property type="evidence" value="ECO:0007669"/>
    <property type="project" value="TreeGrafter"/>
</dbReference>
<reference evidence="2 3" key="1">
    <citation type="journal article" date="2013" name="Genome Announc.">
        <title>Genome Sequence of the Pyrene- and Fluoranthene-Degrading Bacterium Cycloclasticus sp. Strain PY97M.</title>
        <authorList>
            <person name="Cui Z."/>
            <person name="Xu G."/>
            <person name="Li Q."/>
            <person name="Gao W."/>
            <person name="Zheng L."/>
        </authorList>
    </citation>
    <scope>NUCLEOTIDE SEQUENCE [LARGE SCALE GENOMIC DNA]</scope>
    <source>
        <strain evidence="2 3">PY97M</strain>
    </source>
</reference>
<dbReference type="GO" id="GO:0008233">
    <property type="term" value="F:peptidase activity"/>
    <property type="evidence" value="ECO:0007669"/>
    <property type="project" value="UniProtKB-KW"/>
</dbReference>
<comment type="caution">
    <text evidence="2">The sequence shown here is derived from an EMBL/GenBank/DDBJ whole genome shotgun (WGS) entry which is preliminary data.</text>
</comment>
<organism evidence="2 3">
    <name type="scientific">Cycloclasticus pugetii</name>
    <dbReference type="NCBI Taxonomy" id="34068"/>
    <lineage>
        <taxon>Bacteria</taxon>
        <taxon>Pseudomonadati</taxon>
        <taxon>Pseudomonadota</taxon>
        <taxon>Gammaproteobacteria</taxon>
        <taxon>Thiotrichales</taxon>
        <taxon>Piscirickettsiaceae</taxon>
        <taxon>Cycloclasticus</taxon>
    </lineage>
</organism>
<dbReference type="GO" id="GO:0006508">
    <property type="term" value="P:proteolysis"/>
    <property type="evidence" value="ECO:0007669"/>
    <property type="project" value="UniProtKB-KW"/>
</dbReference>
<keyword evidence="3" id="KW-1185">Reference proteome</keyword>